<dbReference type="AlphaFoldDB" id="A0A5N7A8D4"/>
<dbReference type="EMBL" id="ML737622">
    <property type="protein sequence ID" value="KAE8365883.1"/>
    <property type="molecule type" value="Genomic_DNA"/>
</dbReference>
<dbReference type="FunFam" id="2.60.300.12:FF:000013">
    <property type="entry name" value="Iron-sulfur assembly protein 2"/>
    <property type="match status" value="1"/>
</dbReference>
<evidence type="ECO:0000256" key="1">
    <source>
        <dbReference type="ARBA" id="ARBA00006718"/>
    </source>
</evidence>
<dbReference type="PANTHER" id="PTHR43011">
    <property type="entry name" value="IRON-SULFUR CLUSTER ASSEMBLY 2 HOMOLOG, MITOCHONDRIAL"/>
    <property type="match status" value="1"/>
</dbReference>
<dbReference type="Gene3D" id="2.60.300.12">
    <property type="entry name" value="HesB-like domain"/>
    <property type="match status" value="1"/>
</dbReference>
<dbReference type="GO" id="GO:0051539">
    <property type="term" value="F:4 iron, 4 sulfur cluster binding"/>
    <property type="evidence" value="ECO:0007669"/>
    <property type="project" value="TreeGrafter"/>
</dbReference>
<dbReference type="OrthoDB" id="1938621at2759"/>
<comment type="similarity">
    <text evidence="1">Belongs to the HesB/IscA family.</text>
</comment>
<dbReference type="NCBIfam" id="TIGR00049">
    <property type="entry name" value="iron-sulfur cluster assembly accessory protein"/>
    <property type="match status" value="1"/>
</dbReference>
<dbReference type="GO" id="GO:0005506">
    <property type="term" value="F:iron ion binding"/>
    <property type="evidence" value="ECO:0007669"/>
    <property type="project" value="TreeGrafter"/>
</dbReference>
<dbReference type="GO" id="GO:0051537">
    <property type="term" value="F:2 iron, 2 sulfur cluster binding"/>
    <property type="evidence" value="ECO:0007669"/>
    <property type="project" value="TreeGrafter"/>
</dbReference>
<dbReference type="InterPro" id="IPR000361">
    <property type="entry name" value="ATAP_core_dom"/>
</dbReference>
<protein>
    <recommendedName>
        <fullName evidence="2">Core domain-containing protein</fullName>
    </recommendedName>
</protein>
<sequence>MASIHIKIRVKISKYLRTQPCPLNSLGPENVSLDAIVCCSPAMAAALPSYGSSCLPISNTSFEHLRIVERFYPPPVDILRHLRVEGKPNHFPTEIPPRIHARCGKQGFPSAQPYLSHTPGVTDPTSSPSVLKEENPYHHLRITVTSGGCHGFQYMMSLEAASKIDPEEDTVFEAEFSPEEGSSEAAGQAKVVMDEPSLELLYGSTVDYTMELIGSQFKIVDNPRATSNCGCGTSFDVTD</sequence>
<dbReference type="Pfam" id="PF01521">
    <property type="entry name" value="Fe-S_biosyn"/>
    <property type="match status" value="1"/>
</dbReference>
<gene>
    <name evidence="3" type="ORF">BDV27DRAFT_144043</name>
</gene>
<dbReference type="GO" id="GO:0005739">
    <property type="term" value="C:mitochondrion"/>
    <property type="evidence" value="ECO:0007669"/>
    <property type="project" value="TreeGrafter"/>
</dbReference>
<dbReference type="InterPro" id="IPR035903">
    <property type="entry name" value="HesB-like_dom_sf"/>
</dbReference>
<dbReference type="PANTHER" id="PTHR43011:SF1">
    <property type="entry name" value="IRON-SULFUR CLUSTER ASSEMBLY 2 HOMOLOG, MITOCHONDRIAL"/>
    <property type="match status" value="1"/>
</dbReference>
<keyword evidence="4" id="KW-1185">Reference proteome</keyword>
<dbReference type="GO" id="GO:0016226">
    <property type="term" value="P:iron-sulfur cluster assembly"/>
    <property type="evidence" value="ECO:0007669"/>
    <property type="project" value="InterPro"/>
</dbReference>
<evidence type="ECO:0000313" key="4">
    <source>
        <dbReference type="Proteomes" id="UP000326268"/>
    </source>
</evidence>
<evidence type="ECO:0000313" key="3">
    <source>
        <dbReference type="EMBL" id="KAE8365883.1"/>
    </source>
</evidence>
<dbReference type="SUPFAM" id="SSF89360">
    <property type="entry name" value="HesB-like domain"/>
    <property type="match status" value="1"/>
</dbReference>
<reference evidence="3 4" key="1">
    <citation type="submission" date="2019-04" db="EMBL/GenBank/DDBJ databases">
        <title>Friends and foes A comparative genomics studyof 23 Aspergillus species from section Flavi.</title>
        <authorList>
            <consortium name="DOE Joint Genome Institute"/>
            <person name="Kjaerbolling I."/>
            <person name="Vesth T."/>
            <person name="Frisvad J.C."/>
            <person name="Nybo J.L."/>
            <person name="Theobald S."/>
            <person name="Kildgaard S."/>
            <person name="Isbrandt T."/>
            <person name="Kuo A."/>
            <person name="Sato A."/>
            <person name="Lyhne E.K."/>
            <person name="Kogle M.E."/>
            <person name="Wiebenga A."/>
            <person name="Kun R.S."/>
            <person name="Lubbers R.J."/>
            <person name="Makela M.R."/>
            <person name="Barry K."/>
            <person name="Chovatia M."/>
            <person name="Clum A."/>
            <person name="Daum C."/>
            <person name="Haridas S."/>
            <person name="He G."/>
            <person name="LaButti K."/>
            <person name="Lipzen A."/>
            <person name="Mondo S."/>
            <person name="Riley R."/>
            <person name="Salamov A."/>
            <person name="Simmons B.A."/>
            <person name="Magnuson J.K."/>
            <person name="Henrissat B."/>
            <person name="Mortensen U.H."/>
            <person name="Larsen T.O."/>
            <person name="Devries R.P."/>
            <person name="Grigoriev I.V."/>
            <person name="Machida M."/>
            <person name="Baker S.E."/>
            <person name="Andersen M.R."/>
        </authorList>
    </citation>
    <scope>NUCLEOTIDE SEQUENCE [LARGE SCALE GENOMIC DNA]</scope>
    <source>
        <strain evidence="3 4">CBS 763.97</strain>
    </source>
</reference>
<accession>A0A5N7A8D4</accession>
<dbReference type="Proteomes" id="UP000326268">
    <property type="component" value="Unassembled WGS sequence"/>
</dbReference>
<proteinExistence type="inferred from homology"/>
<evidence type="ECO:0000259" key="2">
    <source>
        <dbReference type="Pfam" id="PF01521"/>
    </source>
</evidence>
<feature type="domain" description="Core" evidence="2">
    <location>
        <begin position="135"/>
        <end position="232"/>
    </location>
</feature>
<name>A0A5N7A8D4_9EURO</name>
<organism evidence="3 4">
    <name type="scientific">Aspergillus caelatus</name>
    <dbReference type="NCBI Taxonomy" id="61420"/>
    <lineage>
        <taxon>Eukaryota</taxon>
        <taxon>Fungi</taxon>
        <taxon>Dikarya</taxon>
        <taxon>Ascomycota</taxon>
        <taxon>Pezizomycotina</taxon>
        <taxon>Eurotiomycetes</taxon>
        <taxon>Eurotiomycetidae</taxon>
        <taxon>Eurotiales</taxon>
        <taxon>Aspergillaceae</taxon>
        <taxon>Aspergillus</taxon>
        <taxon>Aspergillus subgen. Circumdati</taxon>
    </lineage>
</organism>
<dbReference type="InterPro" id="IPR016092">
    <property type="entry name" value="ATAP"/>
</dbReference>